<comment type="caution">
    <text evidence="7">The sequence shown here is derived from an EMBL/GenBank/DDBJ whole genome shotgun (WGS) entry which is preliminary data.</text>
</comment>
<evidence type="ECO:0000259" key="6">
    <source>
        <dbReference type="Pfam" id="PF08646"/>
    </source>
</evidence>
<sequence>MSINSGKHDWWYKACDVCPKKVDPKEDGTWECKRCQKVTKTYTIRYKVEIIAFDETTTITLLLWDNEVLTLLGVKAQTVHDSMAATYEGYPSILDELLERKLLFRINVKAENISGKDTIFTVWDICSDEDVVERYYPKLDLTDNTTQTGLTEDGSSNVLGISQAVVNLQNDSDS</sequence>
<evidence type="ECO:0000256" key="5">
    <source>
        <dbReference type="ARBA" id="ARBA00023125"/>
    </source>
</evidence>
<dbReference type="PANTHER" id="PTHR47165">
    <property type="entry name" value="OS03G0429900 PROTEIN"/>
    <property type="match status" value="1"/>
</dbReference>
<keyword evidence="2" id="KW-0479">Metal-binding</keyword>
<name>A0ABU6QAV2_9FABA</name>
<gene>
    <name evidence="7" type="ORF">PIB30_029193</name>
</gene>
<dbReference type="CDD" id="cd04476">
    <property type="entry name" value="RPA1_DBD_C"/>
    <property type="match status" value="1"/>
</dbReference>
<evidence type="ECO:0000256" key="2">
    <source>
        <dbReference type="ARBA" id="ARBA00022723"/>
    </source>
</evidence>
<reference evidence="7 8" key="1">
    <citation type="journal article" date="2023" name="Plants (Basel)">
        <title>Bridging the Gap: Combining Genomics and Transcriptomics Approaches to Understand Stylosanthes scabra, an Orphan Legume from the Brazilian Caatinga.</title>
        <authorList>
            <person name="Ferreira-Neto J.R.C."/>
            <person name="da Silva M.D."/>
            <person name="Binneck E."/>
            <person name="de Melo N.F."/>
            <person name="da Silva R.H."/>
            <person name="de Melo A.L.T.M."/>
            <person name="Pandolfi V."/>
            <person name="Bustamante F.O."/>
            <person name="Brasileiro-Vidal A.C."/>
            <person name="Benko-Iseppon A.M."/>
        </authorList>
    </citation>
    <scope>NUCLEOTIDE SEQUENCE [LARGE SCALE GENOMIC DNA]</scope>
    <source>
        <tissue evidence="7">Leaves</tissue>
    </source>
</reference>
<dbReference type="InterPro" id="IPR013955">
    <property type="entry name" value="Rep_factor-A_C"/>
</dbReference>
<dbReference type="Gene3D" id="2.40.50.140">
    <property type="entry name" value="Nucleic acid-binding proteins"/>
    <property type="match status" value="1"/>
</dbReference>
<accession>A0ABU6QAV2</accession>
<keyword evidence="3" id="KW-0863">Zinc-finger</keyword>
<dbReference type="SUPFAM" id="SSF50249">
    <property type="entry name" value="Nucleic acid-binding proteins"/>
    <property type="match status" value="1"/>
</dbReference>
<keyword evidence="8" id="KW-1185">Reference proteome</keyword>
<dbReference type="InterPro" id="IPR047192">
    <property type="entry name" value="Euk_RPA1_DBD_C"/>
</dbReference>
<proteinExistence type="inferred from homology"/>
<comment type="similarity">
    <text evidence="1">Belongs to the replication factor A protein 1 family.</text>
</comment>
<dbReference type="InterPro" id="IPR012340">
    <property type="entry name" value="NA-bd_OB-fold"/>
</dbReference>
<dbReference type="PANTHER" id="PTHR47165:SF4">
    <property type="entry name" value="OS03G0429900 PROTEIN"/>
    <property type="match status" value="1"/>
</dbReference>
<evidence type="ECO:0000256" key="1">
    <source>
        <dbReference type="ARBA" id="ARBA00005690"/>
    </source>
</evidence>
<feature type="domain" description="Replication factor A C-terminal" evidence="6">
    <location>
        <begin position="8"/>
        <end position="117"/>
    </location>
</feature>
<evidence type="ECO:0000256" key="4">
    <source>
        <dbReference type="ARBA" id="ARBA00022833"/>
    </source>
</evidence>
<keyword evidence="4" id="KW-0862">Zinc</keyword>
<keyword evidence="5" id="KW-0238">DNA-binding</keyword>
<organism evidence="7 8">
    <name type="scientific">Stylosanthes scabra</name>
    <dbReference type="NCBI Taxonomy" id="79078"/>
    <lineage>
        <taxon>Eukaryota</taxon>
        <taxon>Viridiplantae</taxon>
        <taxon>Streptophyta</taxon>
        <taxon>Embryophyta</taxon>
        <taxon>Tracheophyta</taxon>
        <taxon>Spermatophyta</taxon>
        <taxon>Magnoliopsida</taxon>
        <taxon>eudicotyledons</taxon>
        <taxon>Gunneridae</taxon>
        <taxon>Pentapetalae</taxon>
        <taxon>rosids</taxon>
        <taxon>fabids</taxon>
        <taxon>Fabales</taxon>
        <taxon>Fabaceae</taxon>
        <taxon>Papilionoideae</taxon>
        <taxon>50 kb inversion clade</taxon>
        <taxon>dalbergioids sensu lato</taxon>
        <taxon>Dalbergieae</taxon>
        <taxon>Pterocarpus clade</taxon>
        <taxon>Stylosanthes</taxon>
    </lineage>
</organism>
<dbReference type="EMBL" id="JASCZI010000118">
    <property type="protein sequence ID" value="MED6108968.1"/>
    <property type="molecule type" value="Genomic_DNA"/>
</dbReference>
<evidence type="ECO:0000313" key="8">
    <source>
        <dbReference type="Proteomes" id="UP001341840"/>
    </source>
</evidence>
<evidence type="ECO:0000313" key="7">
    <source>
        <dbReference type="EMBL" id="MED6108968.1"/>
    </source>
</evidence>
<protein>
    <recommendedName>
        <fullName evidence="6">Replication factor A C-terminal domain-containing protein</fullName>
    </recommendedName>
</protein>
<dbReference type="Pfam" id="PF08646">
    <property type="entry name" value="Rep_fac-A_C"/>
    <property type="match status" value="1"/>
</dbReference>
<dbReference type="Proteomes" id="UP001341840">
    <property type="component" value="Unassembled WGS sequence"/>
</dbReference>
<evidence type="ECO:0000256" key="3">
    <source>
        <dbReference type="ARBA" id="ARBA00022771"/>
    </source>
</evidence>